<name>A0A0A8Y8Z6_ARUDO</name>
<proteinExistence type="predicted"/>
<dbReference type="AlphaFoldDB" id="A0A0A8Y8Z6"/>
<sequence>MQIYSRAAYFRYYNLPPPPSISNAITLI</sequence>
<dbReference type="EMBL" id="GBRH01275149">
    <property type="protein sequence ID" value="JAD22746.1"/>
    <property type="molecule type" value="Transcribed_RNA"/>
</dbReference>
<reference evidence="1" key="1">
    <citation type="submission" date="2014-09" db="EMBL/GenBank/DDBJ databases">
        <authorList>
            <person name="Magalhaes I.L.F."/>
            <person name="Oliveira U."/>
            <person name="Santos F.R."/>
            <person name="Vidigal T.H.D.A."/>
            <person name="Brescovit A.D."/>
            <person name="Santos A.J."/>
        </authorList>
    </citation>
    <scope>NUCLEOTIDE SEQUENCE</scope>
    <source>
        <tissue evidence="1">Shoot tissue taken approximately 20 cm above the soil surface</tissue>
    </source>
</reference>
<evidence type="ECO:0000313" key="1">
    <source>
        <dbReference type="EMBL" id="JAD22746.1"/>
    </source>
</evidence>
<organism evidence="1">
    <name type="scientific">Arundo donax</name>
    <name type="common">Giant reed</name>
    <name type="synonym">Donax arundinaceus</name>
    <dbReference type="NCBI Taxonomy" id="35708"/>
    <lineage>
        <taxon>Eukaryota</taxon>
        <taxon>Viridiplantae</taxon>
        <taxon>Streptophyta</taxon>
        <taxon>Embryophyta</taxon>
        <taxon>Tracheophyta</taxon>
        <taxon>Spermatophyta</taxon>
        <taxon>Magnoliopsida</taxon>
        <taxon>Liliopsida</taxon>
        <taxon>Poales</taxon>
        <taxon>Poaceae</taxon>
        <taxon>PACMAD clade</taxon>
        <taxon>Arundinoideae</taxon>
        <taxon>Arundineae</taxon>
        <taxon>Arundo</taxon>
    </lineage>
</organism>
<reference evidence="1" key="2">
    <citation type="journal article" date="2015" name="Data Brief">
        <title>Shoot transcriptome of the giant reed, Arundo donax.</title>
        <authorList>
            <person name="Barrero R.A."/>
            <person name="Guerrero F.D."/>
            <person name="Moolhuijzen P."/>
            <person name="Goolsby J.A."/>
            <person name="Tidwell J."/>
            <person name="Bellgard S.E."/>
            <person name="Bellgard M.I."/>
        </authorList>
    </citation>
    <scope>NUCLEOTIDE SEQUENCE</scope>
    <source>
        <tissue evidence="1">Shoot tissue taken approximately 20 cm above the soil surface</tissue>
    </source>
</reference>
<accession>A0A0A8Y8Z6</accession>
<protein>
    <submittedName>
        <fullName evidence="1">Uncharacterized protein</fullName>
    </submittedName>
</protein>